<proteinExistence type="inferred from homology"/>
<evidence type="ECO:0000256" key="4">
    <source>
        <dbReference type="ARBA" id="ARBA00016377"/>
    </source>
</evidence>
<sequence>MRILFMLSQYKIKKLFKIFIIYYSIHGSIYPVFANPLNNENSFTNYLKLIENNSIELGKSINGEIEIIKNVNEILKIEKKRKQSFIKKGYTPEEAHSFSKVGIVFEDPYWLIIRDATKTDKGTGTYNRLLWKNSLDGGSPGVAILPLLPDGKFLFISTFRHATRSWELELSRGGREKNEDNIEAAKRELQEETGYKIKENKEKESILFLGNMTPDSGTLNSVIPIYLIQNLEKSKKSIEEMEAINSNISLTCKETLNVLKNGFYEYTDKNNKIKKLMVRDSFINSAILQYIIHSPKNNCF</sequence>
<dbReference type="Pfam" id="PF00293">
    <property type="entry name" value="NUDIX"/>
    <property type="match status" value="1"/>
</dbReference>
<dbReference type="GO" id="GO:0016787">
    <property type="term" value="F:hydrolase activity"/>
    <property type="evidence" value="ECO:0007669"/>
    <property type="project" value="UniProtKB-KW"/>
</dbReference>
<evidence type="ECO:0000256" key="5">
    <source>
        <dbReference type="ARBA" id="ARBA00022801"/>
    </source>
</evidence>
<evidence type="ECO:0000259" key="8">
    <source>
        <dbReference type="PROSITE" id="PS51462"/>
    </source>
</evidence>
<name>A0A6N6VPI6_9BACT</name>
<organism evidence="9 10">
    <name type="scientific">Silvanigrella paludirubra</name>
    <dbReference type="NCBI Taxonomy" id="2499159"/>
    <lineage>
        <taxon>Bacteria</taxon>
        <taxon>Pseudomonadati</taxon>
        <taxon>Bdellovibrionota</taxon>
        <taxon>Oligoflexia</taxon>
        <taxon>Silvanigrellales</taxon>
        <taxon>Silvanigrellaceae</taxon>
        <taxon>Silvanigrella</taxon>
    </lineage>
</organism>
<dbReference type="AlphaFoldDB" id="A0A6N6VPI6"/>
<feature type="domain" description="Nudix hydrolase" evidence="8">
    <location>
        <begin position="137"/>
        <end position="272"/>
    </location>
</feature>
<dbReference type="Proteomes" id="UP000437748">
    <property type="component" value="Unassembled WGS sequence"/>
</dbReference>
<comment type="similarity">
    <text evidence="3">Belongs to the Nudix hydrolase family. NudK subfamily.</text>
</comment>
<dbReference type="EMBL" id="WFLM01000005">
    <property type="protein sequence ID" value="KAB8036856.1"/>
    <property type="molecule type" value="Genomic_DNA"/>
</dbReference>
<keyword evidence="5" id="KW-0378">Hydrolase</keyword>
<dbReference type="InterPro" id="IPR020084">
    <property type="entry name" value="NUDIX_hydrolase_CS"/>
</dbReference>
<evidence type="ECO:0000256" key="6">
    <source>
        <dbReference type="ARBA" id="ARBA00032162"/>
    </source>
</evidence>
<dbReference type="GO" id="GO:0019693">
    <property type="term" value="P:ribose phosphate metabolic process"/>
    <property type="evidence" value="ECO:0007669"/>
    <property type="project" value="TreeGrafter"/>
</dbReference>
<comment type="cofactor">
    <cofactor evidence="2">
        <name>Mg(2+)</name>
        <dbReference type="ChEBI" id="CHEBI:18420"/>
    </cofactor>
</comment>
<evidence type="ECO:0000256" key="2">
    <source>
        <dbReference type="ARBA" id="ARBA00001946"/>
    </source>
</evidence>
<evidence type="ECO:0000256" key="3">
    <source>
        <dbReference type="ARBA" id="ARBA00007275"/>
    </source>
</evidence>
<dbReference type="SUPFAM" id="SSF55811">
    <property type="entry name" value="Nudix"/>
    <property type="match status" value="1"/>
</dbReference>
<evidence type="ECO:0000256" key="1">
    <source>
        <dbReference type="ARBA" id="ARBA00000847"/>
    </source>
</evidence>
<dbReference type="GO" id="GO:0006753">
    <property type="term" value="P:nucleoside phosphate metabolic process"/>
    <property type="evidence" value="ECO:0007669"/>
    <property type="project" value="TreeGrafter"/>
</dbReference>
<comment type="catalytic activity">
    <reaction evidence="1">
        <text>GDP-alpha-D-mannose + H2O = alpha-D-mannose 1-phosphate + GMP + 2 H(+)</text>
        <dbReference type="Rhea" id="RHEA:27978"/>
        <dbReference type="ChEBI" id="CHEBI:15377"/>
        <dbReference type="ChEBI" id="CHEBI:15378"/>
        <dbReference type="ChEBI" id="CHEBI:57527"/>
        <dbReference type="ChEBI" id="CHEBI:58115"/>
        <dbReference type="ChEBI" id="CHEBI:58409"/>
    </reaction>
</comment>
<keyword evidence="10" id="KW-1185">Reference proteome</keyword>
<dbReference type="Gene3D" id="3.90.79.10">
    <property type="entry name" value="Nucleoside Triphosphate Pyrophosphohydrolase"/>
    <property type="match status" value="1"/>
</dbReference>
<dbReference type="PANTHER" id="PTHR11839:SF18">
    <property type="entry name" value="NUDIX HYDROLASE DOMAIN-CONTAINING PROTEIN"/>
    <property type="match status" value="1"/>
</dbReference>
<dbReference type="PANTHER" id="PTHR11839">
    <property type="entry name" value="UDP/ADP-SUGAR PYROPHOSPHATASE"/>
    <property type="match status" value="1"/>
</dbReference>
<reference evidence="9 10" key="1">
    <citation type="submission" date="2019-10" db="EMBL/GenBank/DDBJ databases">
        <title>New species of Slilvanegrellaceae.</title>
        <authorList>
            <person name="Pitt A."/>
            <person name="Hahn M.W."/>
        </authorList>
    </citation>
    <scope>NUCLEOTIDE SEQUENCE [LARGE SCALE GENOMIC DNA]</scope>
    <source>
        <strain evidence="9 10">SP-Ram-0.45-NSY-1</strain>
    </source>
</reference>
<dbReference type="CDD" id="cd03424">
    <property type="entry name" value="NUDIX_ADPRase_Nudt5_UGPPase_Nudt14"/>
    <property type="match status" value="1"/>
</dbReference>
<accession>A0A6N6VPI6</accession>
<dbReference type="PROSITE" id="PS51462">
    <property type="entry name" value="NUDIX"/>
    <property type="match status" value="1"/>
</dbReference>
<protein>
    <recommendedName>
        <fullName evidence="4">GDP-mannose pyrophosphatase</fullName>
    </recommendedName>
    <alternativeName>
        <fullName evidence="6">GDP-mannose hydrolase</fullName>
    </alternativeName>
    <alternativeName>
        <fullName evidence="7">GDPMK</fullName>
    </alternativeName>
</protein>
<dbReference type="PROSITE" id="PS00893">
    <property type="entry name" value="NUDIX_BOX"/>
    <property type="match status" value="1"/>
</dbReference>
<dbReference type="InterPro" id="IPR000086">
    <property type="entry name" value="NUDIX_hydrolase_dom"/>
</dbReference>
<evidence type="ECO:0000313" key="10">
    <source>
        <dbReference type="Proteomes" id="UP000437748"/>
    </source>
</evidence>
<gene>
    <name evidence="9" type="ORF">GCL60_13505</name>
</gene>
<evidence type="ECO:0000313" key="9">
    <source>
        <dbReference type="EMBL" id="KAB8036856.1"/>
    </source>
</evidence>
<evidence type="ECO:0000256" key="7">
    <source>
        <dbReference type="ARBA" id="ARBA00032272"/>
    </source>
</evidence>
<dbReference type="InterPro" id="IPR015797">
    <property type="entry name" value="NUDIX_hydrolase-like_dom_sf"/>
</dbReference>
<comment type="caution">
    <text evidence="9">The sequence shown here is derived from an EMBL/GenBank/DDBJ whole genome shotgun (WGS) entry which is preliminary data.</text>
</comment>